<dbReference type="RefSeq" id="WP_113748738.1">
    <property type="nucleotide sequence ID" value="NZ_CABJDH010000002.1"/>
</dbReference>
<reference evidence="2 3" key="1">
    <citation type="submission" date="2018-08" db="EMBL/GenBank/DDBJ databases">
        <title>A genome reference for cultivated species of the human gut microbiota.</title>
        <authorList>
            <person name="Zou Y."/>
            <person name="Xue W."/>
            <person name="Luo G."/>
        </authorList>
    </citation>
    <scope>NUCLEOTIDE SEQUENCE [LARGE SCALE GENOMIC DNA]</scope>
    <source>
        <strain evidence="2 3">AM30-26</strain>
    </source>
</reference>
<accession>A0A414HLN0</accession>
<feature type="chain" id="PRO_5019150205" evidence="1">
    <location>
        <begin position="22"/>
        <end position="296"/>
    </location>
</feature>
<name>A0A414HLN0_BACT4</name>
<comment type="caution">
    <text evidence="2">The sequence shown here is derived from an EMBL/GenBank/DDBJ whole genome shotgun (WGS) entry which is preliminary data.</text>
</comment>
<evidence type="ECO:0000313" key="3">
    <source>
        <dbReference type="Proteomes" id="UP000284785"/>
    </source>
</evidence>
<gene>
    <name evidence="2" type="ORF">DW780_13915</name>
</gene>
<dbReference type="InterPro" id="IPR032211">
    <property type="entry name" value="DUF5030"/>
</dbReference>
<protein>
    <submittedName>
        <fullName evidence="2">DUF5030 domain-containing protein</fullName>
    </submittedName>
</protein>
<organism evidence="2 3">
    <name type="scientific">Bacteroides thetaiotaomicron</name>
    <dbReference type="NCBI Taxonomy" id="818"/>
    <lineage>
        <taxon>Bacteria</taxon>
        <taxon>Pseudomonadati</taxon>
        <taxon>Bacteroidota</taxon>
        <taxon>Bacteroidia</taxon>
        <taxon>Bacteroidales</taxon>
        <taxon>Bacteroidaceae</taxon>
        <taxon>Bacteroides</taxon>
    </lineage>
</organism>
<sequence>MKLTSILCMCYCLIISTVALSQTKTVPISNMISNFSKSETKNTPMQSIDGFEVDAVVVNKDLLPFSEPKIDLEYDKIKWSLLYTPSPNAPLRRTLTLVQVEGENGINFMNELVDKYGKNSKGVPAIWYSGKVNVLLCPLNMFGEIVSREKAVLTISKGIVISQENVPIKKGSIEKKSQKAMMLDGCWYDSMRYNDLGLLEEFANQDTVKSSIKTFALSLLIVTDNQGKESGHILFPQKIEKQEEKILINNLLKRINQLPPWSFGWLETINGSIFQGRYLKVDYSQNTGWRFKDYFH</sequence>
<feature type="signal peptide" evidence="1">
    <location>
        <begin position="1"/>
        <end position="21"/>
    </location>
</feature>
<proteinExistence type="predicted"/>
<evidence type="ECO:0000313" key="2">
    <source>
        <dbReference type="EMBL" id="RHD87381.1"/>
    </source>
</evidence>
<dbReference type="Pfam" id="PF16433">
    <property type="entry name" value="DUF5030"/>
    <property type="match status" value="1"/>
</dbReference>
<evidence type="ECO:0000256" key="1">
    <source>
        <dbReference type="SAM" id="SignalP"/>
    </source>
</evidence>
<keyword evidence="1" id="KW-0732">Signal</keyword>
<dbReference type="EMBL" id="QSJP01000011">
    <property type="protein sequence ID" value="RHD87381.1"/>
    <property type="molecule type" value="Genomic_DNA"/>
</dbReference>
<dbReference type="AlphaFoldDB" id="A0A414HLN0"/>
<dbReference type="Proteomes" id="UP000284785">
    <property type="component" value="Unassembled WGS sequence"/>
</dbReference>